<keyword evidence="3 6" id="KW-0540">Nuclease</keyword>
<keyword evidence="5 6" id="KW-0378">Hydrolase</keyword>
<evidence type="ECO:0000256" key="2">
    <source>
        <dbReference type="ARBA" id="ARBA00022552"/>
    </source>
</evidence>
<organism evidence="8 9">
    <name type="scientific">Candidatus Merdiplasma excrementigallinarum</name>
    <dbReference type="NCBI Taxonomy" id="2840864"/>
    <lineage>
        <taxon>Bacteria</taxon>
        <taxon>Bacillati</taxon>
        <taxon>Bacillota</taxon>
        <taxon>Clostridia</taxon>
        <taxon>Lachnospirales</taxon>
        <taxon>Lachnospiraceae</taxon>
        <taxon>Lachnospiraceae incertae sedis</taxon>
        <taxon>Candidatus Merdiplasma</taxon>
    </lineage>
</organism>
<comment type="subcellular location">
    <subcellularLocation>
        <location evidence="6">Cytoplasm</location>
    </subcellularLocation>
</comment>
<comment type="subunit">
    <text evidence="6">Homodimer.</text>
</comment>
<feature type="active site" evidence="6">
    <location>
        <position position="41"/>
    </location>
</feature>
<feature type="domain" description="RNase III" evidence="7">
    <location>
        <begin position="15"/>
        <end position="148"/>
    </location>
</feature>
<keyword evidence="6" id="KW-0963">Cytoplasm</keyword>
<comment type="caution">
    <text evidence="8">The sequence shown here is derived from an EMBL/GenBank/DDBJ whole genome shotgun (WGS) entry which is preliminary data.</text>
</comment>
<proteinExistence type="inferred from homology"/>
<keyword evidence="6" id="KW-0699">rRNA-binding</keyword>
<dbReference type="EC" id="3.1.26.-" evidence="6"/>
<comment type="similarity">
    <text evidence="6">Belongs to the MrnC RNase family.</text>
</comment>
<accession>A0A9D1P0A6</accession>
<keyword evidence="1 6" id="KW-0690">Ribosome biogenesis</keyword>
<dbReference type="GO" id="GO:0005737">
    <property type="term" value="C:cytoplasm"/>
    <property type="evidence" value="ECO:0007669"/>
    <property type="project" value="UniProtKB-SubCell"/>
</dbReference>
<evidence type="ECO:0000256" key="6">
    <source>
        <dbReference type="HAMAP-Rule" id="MF_01468"/>
    </source>
</evidence>
<protein>
    <recommendedName>
        <fullName evidence="6">Mini-ribonuclease 3</fullName>
        <shortName evidence="6">Mini-3</shortName>
        <shortName evidence="6">Mini-RNase 3</shortName>
        <ecNumber evidence="6">3.1.26.-</ecNumber>
    </recommendedName>
    <alternativeName>
        <fullName evidence="6">Mini-RNase III</fullName>
        <shortName evidence="6">Mini-III</shortName>
    </alternativeName>
</protein>
<dbReference type="InterPro" id="IPR036389">
    <property type="entry name" value="RNase_III_sf"/>
</dbReference>
<comment type="cofactor">
    <cofactor evidence="6">
        <name>Mg(2+)</name>
        <dbReference type="ChEBI" id="CHEBI:18420"/>
    </cofactor>
</comment>
<dbReference type="Gene3D" id="1.10.1520.10">
    <property type="entry name" value="Ribonuclease III domain"/>
    <property type="match status" value="1"/>
</dbReference>
<dbReference type="SUPFAM" id="SSF69065">
    <property type="entry name" value="RNase III domain-like"/>
    <property type="match status" value="1"/>
</dbReference>
<dbReference type="EMBL" id="DVOS01000069">
    <property type="protein sequence ID" value="HIV23932.1"/>
    <property type="molecule type" value="Genomic_DNA"/>
</dbReference>
<name>A0A9D1P0A6_9FIRM</name>
<dbReference type="InterPro" id="IPR000999">
    <property type="entry name" value="RNase_III_dom"/>
</dbReference>
<dbReference type="PANTHER" id="PTHR34276:SF1">
    <property type="entry name" value="MINI-RIBONUCLEASE 3"/>
    <property type="match status" value="1"/>
</dbReference>
<evidence type="ECO:0000259" key="7">
    <source>
        <dbReference type="SMART" id="SM00535"/>
    </source>
</evidence>
<keyword evidence="6" id="KW-0694">RNA-binding</keyword>
<comment type="function">
    <text evidence="6">Involved in correct processing of both the 5' and 3' ends of 23S rRNA precursor. Processes 30S rRNA precursor transcript even in absence of ribonuclease 3 (Rnc); Rnc processes 30S rRNA into smaller rRNA precursors.</text>
</comment>
<evidence type="ECO:0000313" key="8">
    <source>
        <dbReference type="EMBL" id="HIV23932.1"/>
    </source>
</evidence>
<dbReference type="AlphaFoldDB" id="A0A9D1P0A6"/>
<keyword evidence="6" id="KW-0460">Magnesium</keyword>
<evidence type="ECO:0000256" key="1">
    <source>
        <dbReference type="ARBA" id="ARBA00022517"/>
    </source>
</evidence>
<dbReference type="Proteomes" id="UP000886889">
    <property type="component" value="Unassembled WGS sequence"/>
</dbReference>
<reference evidence="8" key="2">
    <citation type="journal article" date="2021" name="PeerJ">
        <title>Extensive microbial diversity within the chicken gut microbiome revealed by metagenomics and culture.</title>
        <authorList>
            <person name="Gilroy R."/>
            <person name="Ravi A."/>
            <person name="Getino M."/>
            <person name="Pursley I."/>
            <person name="Horton D.L."/>
            <person name="Alikhan N.F."/>
            <person name="Baker D."/>
            <person name="Gharbi K."/>
            <person name="Hall N."/>
            <person name="Watson M."/>
            <person name="Adriaenssens E.M."/>
            <person name="Foster-Nyarko E."/>
            <person name="Jarju S."/>
            <person name="Secka A."/>
            <person name="Antonio M."/>
            <person name="Oren A."/>
            <person name="Chaudhuri R.R."/>
            <person name="La Ragione R."/>
            <person name="Hildebrand F."/>
            <person name="Pallen M.J."/>
        </authorList>
    </citation>
    <scope>NUCLEOTIDE SEQUENCE</scope>
    <source>
        <strain evidence="8">ChiBcec6-7307</strain>
    </source>
</reference>
<dbReference type="HAMAP" id="MF_01468">
    <property type="entry name" value="RNase_Mini_III"/>
    <property type="match status" value="1"/>
</dbReference>
<sequence>MEKGVTPEETLSWEEYLKETFSLPERDWEQYSPLTLAYIGDSVYDLLIRTVLVKQGNTQTARLHGGASRLVRAGAQARIAEKLLPHLTPQEEGVYRRGKNSKPAHTAKNADRREYLEATGFEALLGYLYLKGDYRRMIDLVKLGLEESGYGL</sequence>
<dbReference type="PANTHER" id="PTHR34276">
    <property type="entry name" value="MINI-RIBONUCLEASE 3"/>
    <property type="match status" value="1"/>
</dbReference>
<evidence type="ECO:0000256" key="5">
    <source>
        <dbReference type="ARBA" id="ARBA00022801"/>
    </source>
</evidence>
<evidence type="ECO:0000256" key="4">
    <source>
        <dbReference type="ARBA" id="ARBA00022759"/>
    </source>
</evidence>
<dbReference type="InterPro" id="IPR008226">
    <property type="entry name" value="Mini3_fam"/>
</dbReference>
<dbReference type="GO" id="GO:0004525">
    <property type="term" value="F:ribonuclease III activity"/>
    <property type="evidence" value="ECO:0007669"/>
    <property type="project" value="InterPro"/>
</dbReference>
<dbReference type="GO" id="GO:0006364">
    <property type="term" value="P:rRNA processing"/>
    <property type="evidence" value="ECO:0007669"/>
    <property type="project" value="UniProtKB-UniRule"/>
</dbReference>
<gene>
    <name evidence="6" type="primary">mrnC</name>
    <name evidence="8" type="ORF">IAC80_08360</name>
</gene>
<keyword evidence="2 6" id="KW-0698">rRNA processing</keyword>
<dbReference type="GO" id="GO:0019843">
    <property type="term" value="F:rRNA binding"/>
    <property type="evidence" value="ECO:0007669"/>
    <property type="project" value="UniProtKB-UniRule"/>
</dbReference>
<evidence type="ECO:0000313" key="9">
    <source>
        <dbReference type="Proteomes" id="UP000886889"/>
    </source>
</evidence>
<keyword evidence="4 6" id="KW-0255">Endonuclease</keyword>
<reference evidence="8" key="1">
    <citation type="submission" date="2020-10" db="EMBL/GenBank/DDBJ databases">
        <authorList>
            <person name="Gilroy R."/>
        </authorList>
    </citation>
    <scope>NUCLEOTIDE SEQUENCE</scope>
    <source>
        <strain evidence="8">ChiBcec6-7307</strain>
    </source>
</reference>
<dbReference type="SMART" id="SM00535">
    <property type="entry name" value="RIBOc"/>
    <property type="match status" value="1"/>
</dbReference>
<evidence type="ECO:0000256" key="3">
    <source>
        <dbReference type="ARBA" id="ARBA00022722"/>
    </source>
</evidence>
<dbReference type="Pfam" id="PF00636">
    <property type="entry name" value="Ribonuclease_3"/>
    <property type="match status" value="1"/>
</dbReference>